<dbReference type="EC" id="3.2.1.52" evidence="3"/>
<dbReference type="Gene3D" id="3.20.20.300">
    <property type="entry name" value="Glycoside hydrolase, family 3, N-terminal domain"/>
    <property type="match status" value="1"/>
</dbReference>
<evidence type="ECO:0000256" key="1">
    <source>
        <dbReference type="ARBA" id="ARBA00001231"/>
    </source>
</evidence>
<dbReference type="RefSeq" id="WP_324278110.1">
    <property type="nucleotide sequence ID" value="NZ_CP141261.1"/>
</dbReference>
<comment type="catalytic activity">
    <reaction evidence="1">
        <text>Hydrolysis of terminal non-reducing N-acetyl-D-hexosamine residues in N-acetyl-beta-D-hexosaminides.</text>
        <dbReference type="EC" id="3.2.1.52"/>
    </reaction>
</comment>
<dbReference type="PANTHER" id="PTHR30480">
    <property type="entry name" value="BETA-HEXOSAMINIDASE-RELATED"/>
    <property type="match status" value="1"/>
</dbReference>
<keyword evidence="4 7" id="KW-0378">Hydrolase</keyword>
<evidence type="ECO:0000256" key="5">
    <source>
        <dbReference type="ARBA" id="ARBA00023295"/>
    </source>
</evidence>
<dbReference type="PANTHER" id="PTHR30480:SF13">
    <property type="entry name" value="BETA-HEXOSAMINIDASE"/>
    <property type="match status" value="1"/>
</dbReference>
<evidence type="ECO:0000256" key="2">
    <source>
        <dbReference type="ARBA" id="ARBA00005336"/>
    </source>
</evidence>
<dbReference type="InterPro" id="IPR019800">
    <property type="entry name" value="Glyco_hydro_3_AS"/>
</dbReference>
<dbReference type="EMBL" id="CP141261">
    <property type="protein sequence ID" value="WRL66798.1"/>
    <property type="molecule type" value="Genomic_DNA"/>
</dbReference>
<dbReference type="SUPFAM" id="SSF51445">
    <property type="entry name" value="(Trans)glycosidases"/>
    <property type="match status" value="1"/>
</dbReference>
<dbReference type="Pfam" id="PF00933">
    <property type="entry name" value="Glyco_hydro_3"/>
    <property type="match status" value="1"/>
</dbReference>
<sequence length="116" mass="12014">MVSSATYPKIDPSAQAAFSPVVVTGLLRERLGFDGVVISDDLGNARAVLDLPPGERAVRFLAAGGTLVLTVDPDLVPEMIDAVLERDRSDPAFAATVDAAVRTALIAKDGAGLLPD</sequence>
<evidence type="ECO:0000313" key="8">
    <source>
        <dbReference type="Proteomes" id="UP001324287"/>
    </source>
</evidence>
<reference evidence="7 8" key="1">
    <citation type="submission" date="2023-12" db="EMBL/GenBank/DDBJ databases">
        <title>Blastococcus brunescens sp. nov., an actonobacterium isolated from sandstone collected in sahara desert.</title>
        <authorList>
            <person name="Gtari M."/>
            <person name="Ghodhbane F."/>
        </authorList>
    </citation>
    <scope>NUCLEOTIDE SEQUENCE [LARGE SCALE GENOMIC DNA]</scope>
    <source>
        <strain evidence="7 8">BMG 8361</strain>
    </source>
</reference>
<evidence type="ECO:0000313" key="7">
    <source>
        <dbReference type="EMBL" id="WRL66798.1"/>
    </source>
</evidence>
<dbReference type="GO" id="GO:0016787">
    <property type="term" value="F:hydrolase activity"/>
    <property type="evidence" value="ECO:0007669"/>
    <property type="project" value="UniProtKB-KW"/>
</dbReference>
<gene>
    <name evidence="7" type="ORF">U6N30_16320</name>
</gene>
<dbReference type="PROSITE" id="PS00775">
    <property type="entry name" value="GLYCOSYL_HYDROL_F3"/>
    <property type="match status" value="1"/>
</dbReference>
<keyword evidence="8" id="KW-1185">Reference proteome</keyword>
<accession>A0ABZ1BA41</accession>
<dbReference type="Proteomes" id="UP001324287">
    <property type="component" value="Chromosome"/>
</dbReference>
<feature type="domain" description="Glycoside hydrolase family 3 N-terminal" evidence="6">
    <location>
        <begin position="1"/>
        <end position="85"/>
    </location>
</feature>
<keyword evidence="5" id="KW-0326">Glycosidase</keyword>
<protein>
    <recommendedName>
        <fullName evidence="3">beta-N-acetylhexosaminidase</fullName>
        <ecNumber evidence="3">3.2.1.52</ecNumber>
    </recommendedName>
</protein>
<comment type="similarity">
    <text evidence="2">Belongs to the glycosyl hydrolase 3 family.</text>
</comment>
<name>A0ABZ1BA41_9ACTN</name>
<evidence type="ECO:0000259" key="6">
    <source>
        <dbReference type="Pfam" id="PF00933"/>
    </source>
</evidence>
<dbReference type="InterPro" id="IPR017853">
    <property type="entry name" value="GH"/>
</dbReference>
<dbReference type="InterPro" id="IPR001764">
    <property type="entry name" value="Glyco_hydro_3_N"/>
</dbReference>
<dbReference type="InterPro" id="IPR050226">
    <property type="entry name" value="NagZ_Beta-hexosaminidase"/>
</dbReference>
<dbReference type="InterPro" id="IPR036962">
    <property type="entry name" value="Glyco_hydro_3_N_sf"/>
</dbReference>
<evidence type="ECO:0000256" key="3">
    <source>
        <dbReference type="ARBA" id="ARBA00012663"/>
    </source>
</evidence>
<evidence type="ECO:0000256" key="4">
    <source>
        <dbReference type="ARBA" id="ARBA00022801"/>
    </source>
</evidence>
<organism evidence="7 8">
    <name type="scientific">Blastococcus brunescens</name>
    <dbReference type="NCBI Taxonomy" id="1564165"/>
    <lineage>
        <taxon>Bacteria</taxon>
        <taxon>Bacillati</taxon>
        <taxon>Actinomycetota</taxon>
        <taxon>Actinomycetes</taxon>
        <taxon>Geodermatophilales</taxon>
        <taxon>Geodermatophilaceae</taxon>
        <taxon>Blastococcus</taxon>
    </lineage>
</organism>
<proteinExistence type="inferred from homology"/>